<proteinExistence type="predicted"/>
<dbReference type="Pfam" id="PF01755">
    <property type="entry name" value="Glyco_transf_25"/>
    <property type="match status" value="1"/>
</dbReference>
<dbReference type="OrthoDB" id="432207at2759"/>
<sequence>MVISRPRPWLRRPLAQVLLVPILMSLSVVGARSACQAWSTFTRDARHHRCHRCGVRCMPQAESLDISKRCFLISTACATERRRDAIAALASVCNPRVRVFERDAEDGARGCYLSHLSVYEEVVAEGIPWAVIFEDNVMVLSAADLQSTLEAFDDWSSKADWKILHLSLVHSAASLKLRKDEALPSLSTSNVDVLRVERTAPDWYGPVKIDRAPGLGTTAYAISRDAALSILKRHADSGYSRPIDDLLSDPSAELQYFLLPMHWVCAQIAQCC</sequence>
<dbReference type="InterPro" id="IPR002654">
    <property type="entry name" value="Glyco_trans_25"/>
</dbReference>
<feature type="signal peptide" evidence="1">
    <location>
        <begin position="1"/>
        <end position="31"/>
    </location>
</feature>
<name>A0A812RT46_9DINO</name>
<protein>
    <recommendedName>
        <fullName evidence="2">Glycosyl transferase family 25 domain-containing protein</fullName>
    </recommendedName>
</protein>
<evidence type="ECO:0000313" key="4">
    <source>
        <dbReference type="Proteomes" id="UP000604046"/>
    </source>
</evidence>
<feature type="chain" id="PRO_5032527548" description="Glycosyl transferase family 25 domain-containing protein" evidence="1">
    <location>
        <begin position="32"/>
        <end position="272"/>
    </location>
</feature>
<evidence type="ECO:0000256" key="1">
    <source>
        <dbReference type="SAM" id="SignalP"/>
    </source>
</evidence>
<keyword evidence="1" id="KW-0732">Signal</keyword>
<comment type="caution">
    <text evidence="3">The sequence shown here is derived from an EMBL/GenBank/DDBJ whole genome shotgun (WGS) entry which is preliminary data.</text>
</comment>
<dbReference type="Proteomes" id="UP000604046">
    <property type="component" value="Unassembled WGS sequence"/>
</dbReference>
<gene>
    <name evidence="3" type="ORF">SNAT2548_LOCUS24815</name>
</gene>
<dbReference type="AlphaFoldDB" id="A0A812RT46"/>
<dbReference type="EMBL" id="CAJNDS010002370">
    <property type="protein sequence ID" value="CAE7452625.1"/>
    <property type="molecule type" value="Genomic_DNA"/>
</dbReference>
<evidence type="ECO:0000259" key="2">
    <source>
        <dbReference type="Pfam" id="PF01755"/>
    </source>
</evidence>
<reference evidence="3" key="1">
    <citation type="submission" date="2021-02" db="EMBL/GenBank/DDBJ databases">
        <authorList>
            <person name="Dougan E. K."/>
            <person name="Rhodes N."/>
            <person name="Thang M."/>
            <person name="Chan C."/>
        </authorList>
    </citation>
    <scope>NUCLEOTIDE SEQUENCE</scope>
</reference>
<feature type="domain" description="Glycosyl transferase family 25" evidence="2">
    <location>
        <begin position="106"/>
        <end position="246"/>
    </location>
</feature>
<keyword evidence="4" id="KW-1185">Reference proteome</keyword>
<evidence type="ECO:0000313" key="3">
    <source>
        <dbReference type="EMBL" id="CAE7452625.1"/>
    </source>
</evidence>
<organism evidence="3 4">
    <name type="scientific">Symbiodinium natans</name>
    <dbReference type="NCBI Taxonomy" id="878477"/>
    <lineage>
        <taxon>Eukaryota</taxon>
        <taxon>Sar</taxon>
        <taxon>Alveolata</taxon>
        <taxon>Dinophyceae</taxon>
        <taxon>Suessiales</taxon>
        <taxon>Symbiodiniaceae</taxon>
        <taxon>Symbiodinium</taxon>
    </lineage>
</organism>
<accession>A0A812RT46</accession>